<evidence type="ECO:0000313" key="2">
    <source>
        <dbReference type="Proteomes" id="UP000595823"/>
    </source>
</evidence>
<organism evidence="1 2">
    <name type="scientific">Salicibibacter cibarius</name>
    <dbReference type="NCBI Taxonomy" id="2743000"/>
    <lineage>
        <taxon>Bacteria</taxon>
        <taxon>Bacillati</taxon>
        <taxon>Bacillota</taxon>
        <taxon>Bacilli</taxon>
        <taxon>Bacillales</taxon>
        <taxon>Bacillaceae</taxon>
        <taxon>Salicibibacter</taxon>
    </lineage>
</organism>
<reference evidence="1 2" key="1">
    <citation type="submission" date="2020-06" db="EMBL/GenBank/DDBJ databases">
        <title>Genomic analysis of Salicibibacter sp. NKC5-3.</title>
        <authorList>
            <person name="Oh Y.J."/>
        </authorList>
    </citation>
    <scope>NUCLEOTIDE SEQUENCE [LARGE SCALE GENOMIC DNA]</scope>
    <source>
        <strain evidence="1 2">NKC5-3</strain>
    </source>
</reference>
<proteinExistence type="predicted"/>
<gene>
    <name evidence="1" type="ORF">HUG15_12500</name>
</gene>
<name>A0A7T7CBT6_9BACI</name>
<dbReference type="KEGG" id="scia:HUG15_12500"/>
<dbReference type="AlphaFoldDB" id="A0A7T7CBT6"/>
<evidence type="ECO:0000313" key="1">
    <source>
        <dbReference type="EMBL" id="QQK76292.1"/>
    </source>
</evidence>
<dbReference type="Proteomes" id="UP000595823">
    <property type="component" value="Chromosome"/>
</dbReference>
<accession>A0A7T7CBT6</accession>
<protein>
    <submittedName>
        <fullName evidence="1">Uncharacterized protein</fullName>
    </submittedName>
</protein>
<dbReference type="EMBL" id="CP054705">
    <property type="protein sequence ID" value="QQK76292.1"/>
    <property type="molecule type" value="Genomic_DNA"/>
</dbReference>
<keyword evidence="2" id="KW-1185">Reference proteome</keyword>
<sequence length="93" mass="11007">MDNDGFDTVFKGLRFKKPLVLVENVYPRKYNCSDLIYNDQTSYLSFFKTLHFRAQIMKYSAESAKLMIDNGWLEEPPQAKDRDRLAKKKHNNL</sequence>